<dbReference type="PANTHER" id="PTHR11680">
    <property type="entry name" value="SERINE HYDROXYMETHYLTRANSFERASE"/>
    <property type="match status" value="1"/>
</dbReference>
<evidence type="ECO:0000259" key="11">
    <source>
        <dbReference type="Pfam" id="PF00464"/>
    </source>
</evidence>
<accession>A0A1V5MDB1</accession>
<evidence type="ECO:0000256" key="5">
    <source>
        <dbReference type="ARBA" id="ARBA00022490"/>
    </source>
</evidence>
<feature type="binding site" evidence="9">
    <location>
        <begin position="123"/>
        <end position="125"/>
    </location>
    <ligand>
        <name>(6S)-5,6,7,8-tetrahydrofolate</name>
        <dbReference type="ChEBI" id="CHEBI:57453"/>
    </ligand>
</feature>
<dbReference type="InterPro" id="IPR039429">
    <property type="entry name" value="SHMT-like_dom"/>
</dbReference>
<dbReference type="UniPathway" id="UPA00193"/>
<dbReference type="Pfam" id="PF00464">
    <property type="entry name" value="SHMT"/>
    <property type="match status" value="1"/>
</dbReference>
<comment type="catalytic activity">
    <reaction evidence="9">
        <text>(6R)-5,10-methylene-5,6,7,8-tetrahydrofolate + glycine + H2O = (6S)-5,6,7,8-tetrahydrofolate + L-serine</text>
        <dbReference type="Rhea" id="RHEA:15481"/>
        <dbReference type="ChEBI" id="CHEBI:15377"/>
        <dbReference type="ChEBI" id="CHEBI:15636"/>
        <dbReference type="ChEBI" id="CHEBI:33384"/>
        <dbReference type="ChEBI" id="CHEBI:57305"/>
        <dbReference type="ChEBI" id="CHEBI:57453"/>
        <dbReference type="EC" id="2.1.2.1"/>
    </reaction>
</comment>
<evidence type="ECO:0000256" key="2">
    <source>
        <dbReference type="ARBA" id="ARBA00004496"/>
    </source>
</evidence>
<comment type="caution">
    <text evidence="9">Lacks conserved residue(s) required for the propagation of feature annotation.</text>
</comment>
<name>A0A1V5MDB1_UNCT6</name>
<dbReference type="GO" id="GO:0030170">
    <property type="term" value="F:pyridoxal phosphate binding"/>
    <property type="evidence" value="ECO:0007669"/>
    <property type="project" value="UniProtKB-UniRule"/>
</dbReference>
<dbReference type="GO" id="GO:0019264">
    <property type="term" value="P:glycine biosynthetic process from serine"/>
    <property type="evidence" value="ECO:0007669"/>
    <property type="project" value="UniProtKB-UniRule"/>
</dbReference>
<dbReference type="UniPathway" id="UPA00288">
    <property type="reaction ID" value="UER01023"/>
</dbReference>
<evidence type="ECO:0000256" key="7">
    <source>
        <dbReference type="ARBA" id="ARBA00022679"/>
    </source>
</evidence>
<comment type="function">
    <text evidence="9">Catalyzes the reversible interconversion of serine and glycine with tetrahydrofolate (THF) serving as the one-carbon carrier. This reaction serves as the major source of one-carbon groups required for the biosynthesis of purines, thymidylate, methionine, and other important biomolecules. Also exhibits THF-independent aldolase activity toward beta-hydroxyamino acids, producing glycine and aldehydes, via a retro-aldol mechanism.</text>
</comment>
<evidence type="ECO:0000256" key="10">
    <source>
        <dbReference type="PIRSR" id="PIRSR000412-50"/>
    </source>
</evidence>
<dbReference type="AlphaFoldDB" id="A0A1V5MDB1"/>
<dbReference type="PIRSF" id="PIRSF000412">
    <property type="entry name" value="SHMT"/>
    <property type="match status" value="1"/>
</dbReference>
<comment type="cofactor">
    <cofactor evidence="1 9 10">
        <name>pyridoxal 5'-phosphate</name>
        <dbReference type="ChEBI" id="CHEBI:597326"/>
    </cofactor>
</comment>
<evidence type="ECO:0000256" key="3">
    <source>
        <dbReference type="ARBA" id="ARBA00006376"/>
    </source>
</evidence>
<comment type="subcellular location">
    <subcellularLocation>
        <location evidence="2 9">Cytoplasm</location>
    </subcellularLocation>
</comment>
<dbReference type="InterPro" id="IPR015422">
    <property type="entry name" value="PyrdxlP-dep_Trfase_small"/>
</dbReference>
<dbReference type="CDD" id="cd00378">
    <property type="entry name" value="SHMT"/>
    <property type="match status" value="1"/>
</dbReference>
<dbReference type="PANTHER" id="PTHR11680:SF35">
    <property type="entry name" value="SERINE HYDROXYMETHYLTRANSFERASE 1"/>
    <property type="match status" value="1"/>
</dbReference>
<comment type="pathway">
    <text evidence="9">One-carbon metabolism; tetrahydrofolate interconversion.</text>
</comment>
<dbReference type="GO" id="GO:0005829">
    <property type="term" value="C:cytosol"/>
    <property type="evidence" value="ECO:0007669"/>
    <property type="project" value="TreeGrafter"/>
</dbReference>
<keyword evidence="5 9" id="KW-0963">Cytoplasm</keyword>
<keyword evidence="7 9" id="KW-0808">Transferase</keyword>
<evidence type="ECO:0000256" key="8">
    <source>
        <dbReference type="ARBA" id="ARBA00022898"/>
    </source>
</evidence>
<dbReference type="Gene3D" id="3.90.1150.10">
    <property type="entry name" value="Aspartate Aminotransferase, domain 1"/>
    <property type="match status" value="1"/>
</dbReference>
<dbReference type="InterPro" id="IPR015424">
    <property type="entry name" value="PyrdxlP-dep_Trfase"/>
</dbReference>
<evidence type="ECO:0000256" key="4">
    <source>
        <dbReference type="ARBA" id="ARBA00011738"/>
    </source>
</evidence>
<protein>
    <recommendedName>
        <fullName evidence="9">Serine hydroxymethyltransferase</fullName>
        <shortName evidence="9">SHMT</shortName>
        <shortName evidence="9">Serine methylase</shortName>
        <ecNumber evidence="9">2.1.2.1</ecNumber>
    </recommendedName>
</protein>
<reference evidence="12" key="1">
    <citation type="submission" date="2017-02" db="EMBL/GenBank/DDBJ databases">
        <title>Delving into the versatile metabolic prowess of the omnipresent phylum Bacteroidetes.</title>
        <authorList>
            <person name="Nobu M.K."/>
            <person name="Mei R."/>
            <person name="Narihiro T."/>
            <person name="Kuroda K."/>
            <person name="Liu W.-T."/>
        </authorList>
    </citation>
    <scope>NUCLEOTIDE SEQUENCE</scope>
    <source>
        <strain evidence="12">ADurb.Bin417</strain>
    </source>
</reference>
<organism evidence="12">
    <name type="scientific">candidate division TA06 bacterium ADurb.Bin417</name>
    <dbReference type="NCBI Taxonomy" id="1852828"/>
    <lineage>
        <taxon>Bacteria</taxon>
        <taxon>Bacteria division TA06</taxon>
    </lineage>
</organism>
<comment type="similarity">
    <text evidence="3 9">Belongs to the SHMT family.</text>
</comment>
<gene>
    <name evidence="9 12" type="primary">glyA</name>
    <name evidence="12" type="ORF">BWY73_01149</name>
</gene>
<dbReference type="InterPro" id="IPR049943">
    <property type="entry name" value="Ser_HO-MeTrfase-like"/>
</dbReference>
<evidence type="ECO:0000256" key="9">
    <source>
        <dbReference type="HAMAP-Rule" id="MF_00051"/>
    </source>
</evidence>
<dbReference type="NCBIfam" id="NF000586">
    <property type="entry name" value="PRK00011.1"/>
    <property type="match status" value="1"/>
</dbReference>
<dbReference type="EMBL" id="MWAK01000193">
    <property type="protein sequence ID" value="OPZ91208.1"/>
    <property type="molecule type" value="Genomic_DNA"/>
</dbReference>
<evidence type="ECO:0000313" key="12">
    <source>
        <dbReference type="EMBL" id="OPZ91208.1"/>
    </source>
</evidence>
<dbReference type="GO" id="GO:0035999">
    <property type="term" value="P:tetrahydrofolate interconversion"/>
    <property type="evidence" value="ECO:0007669"/>
    <property type="project" value="UniProtKB-UniRule"/>
</dbReference>
<dbReference type="InterPro" id="IPR015421">
    <property type="entry name" value="PyrdxlP-dep_Trfase_major"/>
</dbReference>
<dbReference type="InterPro" id="IPR001085">
    <property type="entry name" value="Ser_HO-MeTrfase"/>
</dbReference>
<feature type="site" description="Plays an important role in substrate specificity" evidence="9">
    <location>
        <position position="227"/>
    </location>
</feature>
<dbReference type="EC" id="2.1.2.1" evidence="9"/>
<dbReference type="FunFam" id="3.40.640.10:FF:000001">
    <property type="entry name" value="Serine hydroxymethyltransferase"/>
    <property type="match status" value="1"/>
</dbReference>
<feature type="modified residue" description="N6-(pyridoxal phosphate)lysine" evidence="9 10">
    <location>
        <position position="228"/>
    </location>
</feature>
<feature type="binding site" evidence="9">
    <location>
        <position position="119"/>
    </location>
    <ligand>
        <name>(6S)-5,6,7,8-tetrahydrofolate</name>
        <dbReference type="ChEBI" id="CHEBI:57453"/>
    </ligand>
</feature>
<dbReference type="Proteomes" id="UP000485484">
    <property type="component" value="Unassembled WGS sequence"/>
</dbReference>
<dbReference type="SUPFAM" id="SSF53383">
    <property type="entry name" value="PLP-dependent transferases"/>
    <property type="match status" value="1"/>
</dbReference>
<keyword evidence="6 9" id="KW-0554">One-carbon metabolism</keyword>
<dbReference type="GO" id="GO:0032259">
    <property type="term" value="P:methylation"/>
    <property type="evidence" value="ECO:0007669"/>
    <property type="project" value="UniProtKB-KW"/>
</dbReference>
<proteinExistence type="inferred from homology"/>
<feature type="domain" description="Serine hydroxymethyltransferase-like" evidence="11">
    <location>
        <begin position="7"/>
        <end position="382"/>
    </location>
</feature>
<dbReference type="GO" id="GO:0008168">
    <property type="term" value="F:methyltransferase activity"/>
    <property type="evidence" value="ECO:0007669"/>
    <property type="project" value="UniProtKB-KW"/>
</dbReference>
<dbReference type="HAMAP" id="MF_00051">
    <property type="entry name" value="SHMT"/>
    <property type="match status" value="1"/>
</dbReference>
<sequence>MDLKPIARTDPEVAGWIAREEERLSLTLEMIASENVVSEAVLAATGSVLTNKYAEGYPGRRYYGGCRFVDEVERLAIERARELFGVEYANVQPHSGTQANMAVILSLLQPGDRIMGMSLDSGGHLSHGARANFSGRLFENHPYTVDRKSERLDYDAIARLAAEVKPKLIICGASAYPRIIDFARFREIADGVGACLMADIAHIAGLVIAGLHPSPVGQAHFVTSTTHKTMRGPRGGLILSDRKHGQMLDRMIFPGIQGGPLMHVIAAKAVSLHEALQPAFKDYQRQIVRNCRVLAESLLEKGFRLVTGGTDNHLVLIDLTNRRLTGRQAEDRLEATGISCNKNMIPFDPLDPKTTSGLRLGTPAITSRGMKEPEMRLIAGLIDRVLREPAAVKPETIRREVEDLCRKFPLPVS</sequence>
<evidence type="ECO:0000256" key="6">
    <source>
        <dbReference type="ARBA" id="ARBA00022563"/>
    </source>
</evidence>
<dbReference type="GO" id="GO:0004372">
    <property type="term" value="F:glycine hydroxymethyltransferase activity"/>
    <property type="evidence" value="ECO:0007669"/>
    <property type="project" value="UniProtKB-UniRule"/>
</dbReference>
<keyword evidence="12" id="KW-0489">Methyltransferase</keyword>
<dbReference type="PROSITE" id="PS00096">
    <property type="entry name" value="SHMT"/>
    <property type="match status" value="1"/>
</dbReference>
<dbReference type="InterPro" id="IPR019798">
    <property type="entry name" value="Ser_HO-MeTrfase_PLP_BS"/>
</dbReference>
<dbReference type="Gene3D" id="3.40.640.10">
    <property type="entry name" value="Type I PLP-dependent aspartate aminotransferase-like (Major domain)"/>
    <property type="match status" value="1"/>
</dbReference>
<comment type="caution">
    <text evidence="12">The sequence shown here is derived from an EMBL/GenBank/DDBJ whole genome shotgun (WGS) entry which is preliminary data.</text>
</comment>
<keyword evidence="9" id="KW-0028">Amino-acid biosynthesis</keyword>
<evidence type="ECO:0000256" key="1">
    <source>
        <dbReference type="ARBA" id="ARBA00001933"/>
    </source>
</evidence>
<comment type="pathway">
    <text evidence="9">Amino-acid biosynthesis; glycine biosynthesis; glycine from L-serine: step 1/1.</text>
</comment>
<comment type="subunit">
    <text evidence="4 9">Homodimer.</text>
</comment>
<keyword evidence="8 9" id="KW-0663">Pyridoxal phosphate</keyword>